<keyword evidence="8 11" id="KW-0067">ATP-binding</keyword>
<dbReference type="GO" id="GO:0005524">
    <property type="term" value="F:ATP binding"/>
    <property type="evidence" value="ECO:0007669"/>
    <property type="project" value="UniProtKB-KW"/>
</dbReference>
<comment type="similarity">
    <text evidence="3 11">Belongs to the ubiquitin-activating E1 family.</text>
</comment>
<dbReference type="Gene3D" id="3.50.50.80">
    <property type="entry name" value="Ubiquitin-activating enzyme E1, inactive adenylation domain, subdomain 1"/>
    <property type="match status" value="1"/>
</dbReference>
<evidence type="ECO:0000259" key="12">
    <source>
        <dbReference type="Pfam" id="PF00899"/>
    </source>
</evidence>
<dbReference type="FunFam" id="3.50.50.80:FF:000001">
    <property type="entry name" value="ubiquitin-like modifier-activating enzyme 1"/>
    <property type="match status" value="1"/>
</dbReference>
<evidence type="ECO:0000256" key="7">
    <source>
        <dbReference type="ARBA" id="ARBA00022786"/>
    </source>
</evidence>
<dbReference type="Pfam" id="PF10585">
    <property type="entry name" value="UBA_E1_SCCH"/>
    <property type="match status" value="1"/>
</dbReference>
<evidence type="ECO:0000313" key="15">
    <source>
        <dbReference type="Proteomes" id="UP000472267"/>
    </source>
</evidence>
<dbReference type="Gene3D" id="2.40.30.180">
    <property type="entry name" value="Ubiquitin-activating enzyme E1, FCCH domain"/>
    <property type="match status" value="1"/>
</dbReference>
<reference evidence="14" key="2">
    <citation type="submission" date="2025-08" db="UniProtKB">
        <authorList>
            <consortium name="Ensembl"/>
        </authorList>
    </citation>
    <scope>IDENTIFICATION</scope>
</reference>
<dbReference type="PROSITE" id="PS00865">
    <property type="entry name" value="UBIQUITIN_ACTIVAT_2"/>
    <property type="match status" value="1"/>
</dbReference>
<evidence type="ECO:0000256" key="6">
    <source>
        <dbReference type="ARBA" id="ARBA00022741"/>
    </source>
</evidence>
<comment type="pathway">
    <text evidence="2">Protein modification; protein ubiquitination.</text>
</comment>
<accession>A0A672I950</accession>
<dbReference type="Pfam" id="PF00899">
    <property type="entry name" value="ThiF"/>
    <property type="match status" value="2"/>
</dbReference>
<name>A0A672I950_SALFA</name>
<reference evidence="14" key="1">
    <citation type="submission" date="2019-06" db="EMBL/GenBank/DDBJ databases">
        <authorList>
            <consortium name="Wellcome Sanger Institute Data Sharing"/>
        </authorList>
    </citation>
    <scope>NUCLEOTIDE SEQUENCE [LARGE SCALE GENOMIC DNA]</scope>
</reference>
<dbReference type="GO" id="GO:0006511">
    <property type="term" value="P:ubiquitin-dependent protein catabolic process"/>
    <property type="evidence" value="ECO:0007669"/>
    <property type="project" value="TreeGrafter"/>
</dbReference>
<dbReference type="Ensembl" id="ENSSFAT00005038921.1">
    <property type="protein sequence ID" value="ENSSFAP00005037525.1"/>
    <property type="gene ID" value="ENSSFAG00005012625.1"/>
</dbReference>
<feature type="domain" description="THIF-type NAD/FAD binding fold" evidence="12">
    <location>
        <begin position="371"/>
        <end position="850"/>
    </location>
</feature>
<keyword evidence="5 11" id="KW-0436">Ligase</keyword>
<dbReference type="InterPro" id="IPR045886">
    <property type="entry name" value="ThiF/MoeB/HesA"/>
</dbReference>
<feature type="domain" description="THIF-type NAD/FAD binding fold" evidence="12">
    <location>
        <begin position="14"/>
        <end position="348"/>
    </location>
</feature>
<reference evidence="14" key="3">
    <citation type="submission" date="2025-09" db="UniProtKB">
        <authorList>
            <consortium name="Ensembl"/>
        </authorList>
    </citation>
    <scope>IDENTIFICATION</scope>
</reference>
<evidence type="ECO:0000256" key="4">
    <source>
        <dbReference type="ARBA" id="ARBA00012990"/>
    </source>
</evidence>
<evidence type="ECO:0000256" key="3">
    <source>
        <dbReference type="ARBA" id="ARBA00005673"/>
    </source>
</evidence>
<dbReference type="FunFam" id="1.10.10.2660:FF:000001">
    <property type="entry name" value="Ubiquitin-activating enzyme E1 1"/>
    <property type="match status" value="1"/>
</dbReference>
<evidence type="ECO:0000259" key="13">
    <source>
        <dbReference type="Pfam" id="PF10585"/>
    </source>
</evidence>
<dbReference type="GO" id="GO:0005634">
    <property type="term" value="C:nucleus"/>
    <property type="evidence" value="ECO:0007669"/>
    <property type="project" value="TreeGrafter"/>
</dbReference>
<evidence type="ECO:0000256" key="5">
    <source>
        <dbReference type="ARBA" id="ARBA00022598"/>
    </source>
</evidence>
<dbReference type="InterPro" id="IPR019572">
    <property type="entry name" value="UBA_E1_SCCH"/>
</dbReference>
<dbReference type="GO" id="GO:0004839">
    <property type="term" value="F:ubiquitin activating enzyme activity"/>
    <property type="evidence" value="ECO:0007669"/>
    <property type="project" value="UniProtKB-EC"/>
</dbReference>
<evidence type="ECO:0000256" key="1">
    <source>
        <dbReference type="ARBA" id="ARBA00000488"/>
    </source>
</evidence>
<dbReference type="PRINTS" id="PR01849">
    <property type="entry name" value="UBIQUITINACT"/>
</dbReference>
<sequence length="893" mass="98547">LDIILTSKMCLNKISVYVLGHEAMHRMGSASVLIAGMKGLGVETAKNVILSGVKSVTVQDQGVATWSDLSSQFFLKESHVGQNRALSSLQQLIALNPHVHVSAHTGPLNKDLILQFEVVVLTDSSLDDQKQFGELCHSHGIKLIIADTKGLCGQLFCDFGEKFEVLDQDGEAPASVMIQHISKDNPGVVICTDDRKHGLTDGAKVVFSEVQGMTELNNLKPKPLHEALNDHELLIWTDFGKISRHQTLHLAFQALHEFCCCLIISSLFFPRSLVGDFLMQSDADSLLAIVRELNAAAQLEQLDEAAVRNLSCTARGDLAPMNAFIGSVAAQEVIKACSGKFTPLQQWLYFDAFECLPEGKDQQTESKGTRYDGQVAVFGSAFQEKLERQKYFLVGAGAIGCELLKNFALIGLGAGEEGLVTVTDMDFIEKSNLNRQFLFRSQDIKKSKSAVAAKAVQEMNPKMKITAHQNRLDPDSEGVYDYNFFMGLDGVAAALDNVEARVYLDKRCVRHRRPMLEGGTLGSKGHTLAVVPHLTESYGPAKSSAGNDIPLCTLKNFPHRIEHTLQWARDQFEGLFKNAPENVNSYLRDSVFVTRTLEQGDAEALEILGGVWSSLVDVEAGGQRPQSWEDCVSWARCKWETLYNNDIRQLLHCFPPEEVTASGLPFWSGSKRCPHPLTFDPSKTTHMDYVVAAANLYGQIYGIEGTKEHASIRKTLEGVRVPAFTPKSSVKIHLESSSSCFHCLCVLPAEKAQLEELKGKLASSSLRGSAPMFPIDFEKDDDTNFHMDYIVAASNLRAENYDIPAADRHQSKRIAGRIIPAIATTTAAVAGLMCLELYKLVQGHREIRSYRSAYINLAVQYFVMSQPSRPQHFEVSSSSLKPRSFLVIRFGSG</sequence>
<dbReference type="CDD" id="cd01491">
    <property type="entry name" value="Ube1_repeat1"/>
    <property type="match status" value="1"/>
</dbReference>
<proteinExistence type="inferred from homology"/>
<dbReference type="Gene3D" id="3.40.50.12550">
    <property type="entry name" value="Ubiquitin-activating enzyme E1, inactive adenylation domain, subdomain 2"/>
    <property type="match status" value="2"/>
</dbReference>
<evidence type="ECO:0000256" key="11">
    <source>
        <dbReference type="RuleBase" id="RU000519"/>
    </source>
</evidence>
<dbReference type="InterPro" id="IPR018075">
    <property type="entry name" value="UBQ-activ_enz_E1"/>
</dbReference>
<dbReference type="AlphaFoldDB" id="A0A672I950"/>
<dbReference type="Gene3D" id="3.40.50.720">
    <property type="entry name" value="NAD(P)-binding Rossmann-like Domain"/>
    <property type="match status" value="1"/>
</dbReference>
<dbReference type="InterPro" id="IPR042063">
    <property type="entry name" value="Ubi_acti_E1_SCCH"/>
</dbReference>
<dbReference type="PROSITE" id="PS00536">
    <property type="entry name" value="UBIQUITIN_ACTIVAT_1"/>
    <property type="match status" value="1"/>
</dbReference>
<evidence type="ECO:0000256" key="9">
    <source>
        <dbReference type="ARBA" id="ARBA00030371"/>
    </source>
</evidence>
<dbReference type="InterPro" id="IPR033127">
    <property type="entry name" value="UBQ-activ_enz_E1_Cys_AS"/>
</dbReference>
<evidence type="ECO:0000256" key="2">
    <source>
        <dbReference type="ARBA" id="ARBA00004906"/>
    </source>
</evidence>
<dbReference type="EC" id="6.2.1.45" evidence="4"/>
<evidence type="ECO:0000256" key="10">
    <source>
        <dbReference type="PROSITE-ProRule" id="PRU10132"/>
    </source>
</evidence>
<keyword evidence="15" id="KW-1185">Reference proteome</keyword>
<dbReference type="PANTHER" id="PTHR10953:SF198">
    <property type="entry name" value="E1 UBIQUITIN-ACTIVATING ENZYME"/>
    <property type="match status" value="1"/>
</dbReference>
<dbReference type="InterPro" id="IPR042302">
    <property type="entry name" value="E1_FCCH_sf"/>
</dbReference>
<dbReference type="GO" id="GO:0005737">
    <property type="term" value="C:cytoplasm"/>
    <property type="evidence" value="ECO:0007669"/>
    <property type="project" value="TreeGrafter"/>
</dbReference>
<dbReference type="PANTHER" id="PTHR10953">
    <property type="entry name" value="UBIQUITIN-ACTIVATING ENZYME E1"/>
    <property type="match status" value="1"/>
</dbReference>
<keyword evidence="6 11" id="KW-0547">Nucleotide-binding</keyword>
<keyword evidence="7 11" id="KW-0833">Ubl conjugation pathway</keyword>
<dbReference type="SUPFAM" id="SSF69572">
    <property type="entry name" value="Activating enzymes of the ubiquitin-like proteins"/>
    <property type="match status" value="2"/>
</dbReference>
<gene>
    <name evidence="14" type="primary">uba7</name>
</gene>
<evidence type="ECO:0000313" key="14">
    <source>
        <dbReference type="Ensembl" id="ENSSFAP00005037525.1"/>
    </source>
</evidence>
<evidence type="ECO:0000256" key="8">
    <source>
        <dbReference type="ARBA" id="ARBA00022840"/>
    </source>
</evidence>
<protein>
    <recommendedName>
        <fullName evidence="4">E1 ubiquitin-activating enzyme</fullName>
        <ecNumber evidence="4">6.2.1.45</ecNumber>
    </recommendedName>
    <alternativeName>
        <fullName evidence="9">Ubiquitin-activating enzyme E1</fullName>
    </alternativeName>
</protein>
<organism evidence="14 15">
    <name type="scientific">Salarias fasciatus</name>
    <name type="common">Jewelled blenny</name>
    <name type="synonym">Blennius fasciatus</name>
    <dbReference type="NCBI Taxonomy" id="181472"/>
    <lineage>
        <taxon>Eukaryota</taxon>
        <taxon>Metazoa</taxon>
        <taxon>Chordata</taxon>
        <taxon>Craniata</taxon>
        <taxon>Vertebrata</taxon>
        <taxon>Euteleostomi</taxon>
        <taxon>Actinopterygii</taxon>
        <taxon>Neopterygii</taxon>
        <taxon>Teleostei</taxon>
        <taxon>Neoteleostei</taxon>
        <taxon>Acanthomorphata</taxon>
        <taxon>Ovalentaria</taxon>
        <taxon>Blenniimorphae</taxon>
        <taxon>Blenniiformes</taxon>
        <taxon>Blennioidei</taxon>
        <taxon>Blenniidae</taxon>
        <taxon>Salariinae</taxon>
        <taxon>Salarias</taxon>
    </lineage>
</organism>
<dbReference type="UniPathway" id="UPA00143"/>
<dbReference type="NCBIfam" id="TIGR01408">
    <property type="entry name" value="Ube1"/>
    <property type="match status" value="1"/>
</dbReference>
<comment type="catalytic activity">
    <reaction evidence="1">
        <text>ATP + ubiquitin + [E1 ubiquitin-activating enzyme]-L-cysteine = AMP + diphosphate + S-ubiquitinyl-[E1 ubiquitin-activating enzyme]-L-cysteine.</text>
        <dbReference type="EC" id="6.2.1.45"/>
    </reaction>
</comment>
<feature type="domain" description="Ubiquitin-activating enzyme SCCH" evidence="13">
    <location>
        <begin position="558"/>
        <end position="812"/>
    </location>
</feature>
<dbReference type="FunFam" id="3.40.50.720:FF:000015">
    <property type="entry name" value="Ubiquitin-activating enzyme E1 1"/>
    <property type="match status" value="1"/>
</dbReference>
<feature type="active site" description="Glycyl thioester intermediate" evidence="10">
    <location>
        <position position="552"/>
    </location>
</feature>
<dbReference type="FunFam" id="3.50.50.80:FF:000002">
    <property type="entry name" value="SUMO-activating enzyme subunit 2"/>
    <property type="match status" value="1"/>
</dbReference>
<dbReference type="InterPro" id="IPR035985">
    <property type="entry name" value="Ubiquitin-activating_enz"/>
</dbReference>
<dbReference type="GO" id="GO:0006974">
    <property type="term" value="P:DNA damage response"/>
    <property type="evidence" value="ECO:0007669"/>
    <property type="project" value="TreeGrafter"/>
</dbReference>
<dbReference type="Proteomes" id="UP000472267">
    <property type="component" value="Chromosome 5"/>
</dbReference>
<dbReference type="InterPro" id="IPR018074">
    <property type="entry name" value="UBQ-activ_enz_E1_CS"/>
</dbReference>
<dbReference type="InterPro" id="IPR000011">
    <property type="entry name" value="UBQ/SUMO-activ_enz_E1-like"/>
</dbReference>
<dbReference type="InterPro" id="IPR042449">
    <property type="entry name" value="Ub-E1_IAD_1"/>
</dbReference>
<dbReference type="Gene3D" id="1.10.10.2660">
    <property type="entry name" value="Ubiquitin-activating enzyme E1, SCCH domain"/>
    <property type="match status" value="1"/>
</dbReference>
<dbReference type="InterPro" id="IPR000594">
    <property type="entry name" value="ThiF_NAD_FAD-bd"/>
</dbReference>